<dbReference type="PANTHER" id="PTHR11877:SF80">
    <property type="entry name" value="CHALCONE SYNTHASE 1"/>
    <property type="match status" value="1"/>
</dbReference>
<dbReference type="InterPro" id="IPR016039">
    <property type="entry name" value="Thiolase-like"/>
</dbReference>
<feature type="domain" description="Chalcone/stilbene synthase N-terminal" evidence="9">
    <location>
        <begin position="1"/>
        <end position="158"/>
    </location>
</feature>
<feature type="domain" description="Chalcone/stilbene synthase C-terminal" evidence="10">
    <location>
        <begin position="169"/>
        <end position="215"/>
    </location>
</feature>
<evidence type="ECO:0000259" key="9">
    <source>
        <dbReference type="Pfam" id="PF00195"/>
    </source>
</evidence>
<dbReference type="CDD" id="cd00831">
    <property type="entry name" value="CHS_like"/>
    <property type="match status" value="1"/>
</dbReference>
<evidence type="ECO:0000256" key="3">
    <source>
        <dbReference type="ARBA" id="ARBA00005531"/>
    </source>
</evidence>
<evidence type="ECO:0000256" key="2">
    <source>
        <dbReference type="ARBA" id="ARBA00004966"/>
    </source>
</evidence>
<evidence type="ECO:0000259" key="10">
    <source>
        <dbReference type="Pfam" id="PF02797"/>
    </source>
</evidence>
<name>A0AAW2JD29_9LAMI</name>
<feature type="domain" description="Chalcone/stilbene synthase C-terminal" evidence="10">
    <location>
        <begin position="223"/>
        <end position="293"/>
    </location>
</feature>
<reference evidence="11" key="1">
    <citation type="submission" date="2020-06" db="EMBL/GenBank/DDBJ databases">
        <authorList>
            <person name="Li T."/>
            <person name="Hu X."/>
            <person name="Zhang T."/>
            <person name="Song X."/>
            <person name="Zhang H."/>
            <person name="Dai N."/>
            <person name="Sheng W."/>
            <person name="Hou X."/>
            <person name="Wei L."/>
        </authorList>
    </citation>
    <scope>NUCLEOTIDE SEQUENCE</scope>
    <source>
        <strain evidence="11">KEN8</strain>
        <tissue evidence="11">Leaf</tissue>
    </source>
</reference>
<dbReference type="Pfam" id="PF02797">
    <property type="entry name" value="Chal_sti_synt_C"/>
    <property type="match status" value="2"/>
</dbReference>
<evidence type="ECO:0000256" key="7">
    <source>
        <dbReference type="ARBA" id="ARBA00023315"/>
    </source>
</evidence>
<comment type="pathway">
    <text evidence="2">Secondary metabolite biosynthesis; flavonoid biosynthesis.</text>
</comment>
<gene>
    <name evidence="11" type="ORF">Scaly_2605100</name>
</gene>
<dbReference type="EMBL" id="JACGWM010001529">
    <property type="protein sequence ID" value="KAL0292102.1"/>
    <property type="molecule type" value="Genomic_DNA"/>
</dbReference>
<proteinExistence type="inferred from homology"/>
<keyword evidence="5 8" id="KW-0808">Transferase</keyword>
<evidence type="ECO:0000256" key="6">
    <source>
        <dbReference type="ARBA" id="ARBA00023241"/>
    </source>
</evidence>
<dbReference type="GO" id="GO:0016210">
    <property type="term" value="F:naringenin-chalcone synthase activity"/>
    <property type="evidence" value="ECO:0007669"/>
    <property type="project" value="UniProtKB-EC"/>
</dbReference>
<evidence type="ECO:0000256" key="8">
    <source>
        <dbReference type="RuleBase" id="RU003633"/>
    </source>
</evidence>
<evidence type="ECO:0000256" key="1">
    <source>
        <dbReference type="ARBA" id="ARBA00002969"/>
    </source>
</evidence>
<keyword evidence="6" id="KW-0284">Flavonoid biosynthesis</keyword>
<protein>
    <recommendedName>
        <fullName evidence="4">chalcone synthase</fullName>
        <ecNumber evidence="4">2.3.1.74</ecNumber>
    </recommendedName>
</protein>
<dbReference type="Pfam" id="PF00195">
    <property type="entry name" value="Chal_sti_synt_N"/>
    <property type="match status" value="1"/>
</dbReference>
<comment type="similarity">
    <text evidence="3 8">Belongs to the thiolase-like superfamily. Chalcone/stilbene synthases family.</text>
</comment>
<comment type="function">
    <text evidence="1">The primary product of this enzyme is 4,2',4',6'-tetrahydroxychalcone (also termed naringenin-chalcone or chalcone) which can under specific conditions spontaneously isomerize into naringenin.</text>
</comment>
<dbReference type="FunFam" id="3.40.47.10:FF:000025">
    <property type="entry name" value="Chalcone synthase 2"/>
    <property type="match status" value="1"/>
</dbReference>
<evidence type="ECO:0000256" key="4">
    <source>
        <dbReference type="ARBA" id="ARBA00012975"/>
    </source>
</evidence>
<evidence type="ECO:0000256" key="5">
    <source>
        <dbReference type="ARBA" id="ARBA00022679"/>
    </source>
</evidence>
<dbReference type="EC" id="2.3.1.74" evidence="4"/>
<organism evidence="11">
    <name type="scientific">Sesamum calycinum</name>
    <dbReference type="NCBI Taxonomy" id="2727403"/>
    <lineage>
        <taxon>Eukaryota</taxon>
        <taxon>Viridiplantae</taxon>
        <taxon>Streptophyta</taxon>
        <taxon>Embryophyta</taxon>
        <taxon>Tracheophyta</taxon>
        <taxon>Spermatophyta</taxon>
        <taxon>Magnoliopsida</taxon>
        <taxon>eudicotyledons</taxon>
        <taxon>Gunneridae</taxon>
        <taxon>Pentapetalae</taxon>
        <taxon>asterids</taxon>
        <taxon>lamiids</taxon>
        <taxon>Lamiales</taxon>
        <taxon>Pedaliaceae</taxon>
        <taxon>Sesamum</taxon>
    </lineage>
</organism>
<dbReference type="AlphaFoldDB" id="A0AAW2JD29"/>
<dbReference type="PANTHER" id="PTHR11877">
    <property type="entry name" value="HYDROXYMETHYLGLUTARYL-COA SYNTHASE"/>
    <property type="match status" value="1"/>
</dbReference>
<dbReference type="Gene3D" id="3.40.47.10">
    <property type="match status" value="3"/>
</dbReference>
<sequence length="296" mass="31936">MYLTEDILQRNPNITAHRGASLDARQAIGVAQVPLLGREAALKAIQEWGQPKSNITHLIFCTSSCIDMPGPDYRLVKLLGLPDSTRRVMIYQQGCFGGSTSLRLAKDLAENNRHARVLLVCSEIRVQTFCGPSETDLDSLVAQALFGDGAAAVIVGSDLEQGLETPLFEVISANQTILPDSDGAAAGQLGEVGLVIQLSKAIPQLISDNVEKWSQNCKPNRKEVGLEPEKLRFTRHVLSEYGNMSSSSVFFVLDEMRKSSARDGLSTAGQGLEWGVLFGFGPGLTLETAVLRASGH</sequence>
<dbReference type="GO" id="GO:0009813">
    <property type="term" value="P:flavonoid biosynthetic process"/>
    <property type="evidence" value="ECO:0007669"/>
    <property type="project" value="UniProtKB-KW"/>
</dbReference>
<dbReference type="InterPro" id="IPR001099">
    <property type="entry name" value="Chalcone/stilbene_synt_N"/>
</dbReference>
<dbReference type="InterPro" id="IPR012328">
    <property type="entry name" value="Chalcone/stilbene_synt_C"/>
</dbReference>
<comment type="caution">
    <text evidence="11">The sequence shown here is derived from an EMBL/GenBank/DDBJ whole genome shotgun (WGS) entry which is preliminary data.</text>
</comment>
<reference evidence="11" key="2">
    <citation type="journal article" date="2024" name="Plant">
        <title>Genomic evolution and insights into agronomic trait innovations of Sesamum species.</title>
        <authorList>
            <person name="Miao H."/>
            <person name="Wang L."/>
            <person name="Qu L."/>
            <person name="Liu H."/>
            <person name="Sun Y."/>
            <person name="Le M."/>
            <person name="Wang Q."/>
            <person name="Wei S."/>
            <person name="Zheng Y."/>
            <person name="Lin W."/>
            <person name="Duan Y."/>
            <person name="Cao H."/>
            <person name="Xiong S."/>
            <person name="Wang X."/>
            <person name="Wei L."/>
            <person name="Li C."/>
            <person name="Ma Q."/>
            <person name="Ju M."/>
            <person name="Zhao R."/>
            <person name="Li G."/>
            <person name="Mu C."/>
            <person name="Tian Q."/>
            <person name="Mei H."/>
            <person name="Zhang T."/>
            <person name="Gao T."/>
            <person name="Zhang H."/>
        </authorList>
    </citation>
    <scope>NUCLEOTIDE SEQUENCE</scope>
    <source>
        <strain evidence="11">KEN8</strain>
    </source>
</reference>
<dbReference type="InterPro" id="IPR011141">
    <property type="entry name" value="Polyketide_synthase_type-III"/>
</dbReference>
<keyword evidence="7 8" id="KW-0012">Acyltransferase</keyword>
<accession>A0AAW2JD29</accession>
<evidence type="ECO:0000313" key="11">
    <source>
        <dbReference type="EMBL" id="KAL0292102.1"/>
    </source>
</evidence>
<dbReference type="SUPFAM" id="SSF53901">
    <property type="entry name" value="Thiolase-like"/>
    <property type="match status" value="2"/>
</dbReference>
<dbReference type="GO" id="GO:0030639">
    <property type="term" value="P:polyketide biosynthetic process"/>
    <property type="evidence" value="ECO:0007669"/>
    <property type="project" value="TreeGrafter"/>
</dbReference>